<dbReference type="InterPro" id="IPR001633">
    <property type="entry name" value="EAL_dom"/>
</dbReference>
<dbReference type="CDD" id="cd01949">
    <property type="entry name" value="GGDEF"/>
    <property type="match status" value="1"/>
</dbReference>
<dbReference type="EMBL" id="JANUHB010000009">
    <property type="protein sequence ID" value="MCS0810822.1"/>
    <property type="molecule type" value="Genomic_DNA"/>
</dbReference>
<evidence type="ECO:0000259" key="5">
    <source>
        <dbReference type="PROSITE" id="PS50887"/>
    </source>
</evidence>
<dbReference type="PROSITE" id="PS50883">
    <property type="entry name" value="EAL"/>
    <property type="match status" value="1"/>
</dbReference>
<proteinExistence type="predicted"/>
<dbReference type="PANTHER" id="PTHR44757:SF2">
    <property type="entry name" value="BIOFILM ARCHITECTURE MAINTENANCE PROTEIN MBAA"/>
    <property type="match status" value="1"/>
</dbReference>
<reference evidence="6 7" key="1">
    <citation type="submission" date="2022-08" db="EMBL/GenBank/DDBJ databases">
        <title>Reclassification of Massilia species as members of the genera Telluria, Duganella, Pseudoduganella, Mokoshia gen. nov. and Zemynaea gen. nov. using orthogonal and non-orthogonal genome-based approaches.</title>
        <authorList>
            <person name="Bowman J.P."/>
        </authorList>
    </citation>
    <scope>NUCLEOTIDE SEQUENCE [LARGE SCALE GENOMIC DNA]</scope>
    <source>
        <strain evidence="6 7">JCM 31605</strain>
    </source>
</reference>
<dbReference type="InterPro" id="IPR000160">
    <property type="entry name" value="GGDEF_dom"/>
</dbReference>
<dbReference type="Gene3D" id="3.30.450.20">
    <property type="entry name" value="PAS domain"/>
    <property type="match status" value="3"/>
</dbReference>
<evidence type="ECO:0000313" key="6">
    <source>
        <dbReference type="EMBL" id="MCS0810822.1"/>
    </source>
</evidence>
<evidence type="ECO:0000259" key="2">
    <source>
        <dbReference type="PROSITE" id="PS50112"/>
    </source>
</evidence>
<dbReference type="SMART" id="SM00267">
    <property type="entry name" value="GGDEF"/>
    <property type="match status" value="1"/>
</dbReference>
<dbReference type="InterPro" id="IPR052155">
    <property type="entry name" value="Biofilm_reg_signaling"/>
</dbReference>
<dbReference type="InterPro" id="IPR013767">
    <property type="entry name" value="PAS_fold"/>
</dbReference>
<dbReference type="InterPro" id="IPR029787">
    <property type="entry name" value="Nucleotide_cyclase"/>
</dbReference>
<dbReference type="SMART" id="SM00091">
    <property type="entry name" value="PAS"/>
    <property type="match status" value="3"/>
</dbReference>
<dbReference type="InterPro" id="IPR035965">
    <property type="entry name" value="PAS-like_dom_sf"/>
</dbReference>
<dbReference type="InterPro" id="IPR000014">
    <property type="entry name" value="PAS"/>
</dbReference>
<dbReference type="Pfam" id="PF00989">
    <property type="entry name" value="PAS"/>
    <property type="match status" value="1"/>
</dbReference>
<dbReference type="InterPro" id="IPR000700">
    <property type="entry name" value="PAS-assoc_C"/>
</dbReference>
<dbReference type="Proteomes" id="UP001206126">
    <property type="component" value="Unassembled WGS sequence"/>
</dbReference>
<dbReference type="Gene3D" id="3.20.20.450">
    <property type="entry name" value="EAL domain"/>
    <property type="match status" value="1"/>
</dbReference>
<dbReference type="PROSITE" id="PS50887">
    <property type="entry name" value="GGDEF"/>
    <property type="match status" value="1"/>
</dbReference>
<feature type="domain" description="PAC" evidence="3">
    <location>
        <begin position="121"/>
        <end position="173"/>
    </location>
</feature>
<dbReference type="InterPro" id="IPR013655">
    <property type="entry name" value="PAS_fold_3"/>
</dbReference>
<evidence type="ECO:0000313" key="7">
    <source>
        <dbReference type="Proteomes" id="UP001206126"/>
    </source>
</evidence>
<dbReference type="SMART" id="SM00052">
    <property type="entry name" value="EAL"/>
    <property type="match status" value="1"/>
</dbReference>
<dbReference type="Gene3D" id="3.30.70.270">
    <property type="match status" value="1"/>
</dbReference>
<sequence>MSTSFGAFSKRAAASRGVRQRSPRNEREQVDRLRARFDLICQATSDGLWDAEVDPDPARLTDPAAPFWWSQQFRSLLGFRDEREFPNVLGSFLARLHPEDLEPTLNAFRAHVQDRSGQTPYDVACRLRCRSGEYRWFRARGHTRRAADGRALRVAGAMTDITDRNTLVTVRRNAETIIASLPAGLLILDELLRVVGSNDVIHQILGLVGADDIRGLPIGTVLPQEAVARRARDMLERGGTSHGIELRLGDKWLRLAMTGVALDDGRRVLIVAEDVTAEQRLRKQAREHATRHRDQAALLDKARDAIVVRGMDGTIQFWNKGAERMYGWSADEVLGRQSDPLLYPTPGAGSALAADAALASGEWSGELEQRRKDGSVLTVEGHWTLVRGEDNEPKSFLVINTDVTQRKASDERIRTLALYDTLTGLPNRSLFADRLSQGLAAAAREGGELAVLFIDLNRFKEINDTQGHGVGDEVLVKVARRFQGALREHETLARLAGDEFVVIAQAAGRHAAAAIAGRLEQALAEPVGARGHTFSVGLSIGISIYPEDGASIDDLLRCADIAMYRAKAGGGGHLFYQPQMSVGLAERMELARDLMRAFNQGELQLYYQPQVSLDSGELVGAEALVRWQDRERGWVSPSVFIPIAEARGMIGALGSWVLREACRQLGSWRQRGLRFPGRLSVNLAAQQLEQAGIAERIQQIAGEAGVEPDCLELELTESGLMANVERAIGIMGTLKEAGFSIAIDDFGTGYSSLAYLKRLPADKLKIDISFVREMLTDRHDYTIVNTIIGMARNLRLKVIAEGVEQPAQAEALLALGCDEAQGYYYGKPVPAEEFARQWLAAHA</sequence>
<dbReference type="CDD" id="cd01948">
    <property type="entry name" value="EAL"/>
    <property type="match status" value="1"/>
</dbReference>
<dbReference type="SUPFAM" id="SSF55073">
    <property type="entry name" value="Nucleotide cyclase"/>
    <property type="match status" value="1"/>
</dbReference>
<feature type="domain" description="EAL" evidence="4">
    <location>
        <begin position="587"/>
        <end position="842"/>
    </location>
</feature>
<dbReference type="SUPFAM" id="SSF141868">
    <property type="entry name" value="EAL domain-like"/>
    <property type="match status" value="1"/>
</dbReference>
<evidence type="ECO:0000256" key="1">
    <source>
        <dbReference type="SAM" id="MobiDB-lite"/>
    </source>
</evidence>
<dbReference type="Pfam" id="PF08447">
    <property type="entry name" value="PAS_3"/>
    <property type="match status" value="1"/>
</dbReference>
<dbReference type="PANTHER" id="PTHR44757">
    <property type="entry name" value="DIGUANYLATE CYCLASE DGCP"/>
    <property type="match status" value="1"/>
</dbReference>
<dbReference type="InterPro" id="IPR001610">
    <property type="entry name" value="PAC"/>
</dbReference>
<dbReference type="InterPro" id="IPR035919">
    <property type="entry name" value="EAL_sf"/>
</dbReference>
<dbReference type="Pfam" id="PF13426">
    <property type="entry name" value="PAS_9"/>
    <property type="match status" value="1"/>
</dbReference>
<dbReference type="CDD" id="cd00130">
    <property type="entry name" value="PAS"/>
    <property type="match status" value="2"/>
</dbReference>
<comment type="caution">
    <text evidence="6">The sequence shown here is derived from an EMBL/GenBank/DDBJ whole genome shotgun (WGS) entry which is preliminary data.</text>
</comment>
<dbReference type="PROSITE" id="PS50112">
    <property type="entry name" value="PAS"/>
    <property type="match status" value="1"/>
</dbReference>
<dbReference type="Pfam" id="PF00990">
    <property type="entry name" value="GGDEF"/>
    <property type="match status" value="1"/>
</dbReference>
<dbReference type="SMART" id="SM00086">
    <property type="entry name" value="PAC"/>
    <property type="match status" value="2"/>
</dbReference>
<organism evidence="6 7">
    <name type="scientific">Massilia agilis</name>
    <dbReference type="NCBI Taxonomy" id="1811226"/>
    <lineage>
        <taxon>Bacteria</taxon>
        <taxon>Pseudomonadati</taxon>
        <taxon>Pseudomonadota</taxon>
        <taxon>Betaproteobacteria</taxon>
        <taxon>Burkholderiales</taxon>
        <taxon>Oxalobacteraceae</taxon>
        <taxon>Telluria group</taxon>
        <taxon>Massilia</taxon>
    </lineage>
</organism>
<gene>
    <name evidence="6" type="ORF">NX774_23105</name>
</gene>
<keyword evidence="7" id="KW-1185">Reference proteome</keyword>
<feature type="domain" description="PAS" evidence="2">
    <location>
        <begin position="291"/>
        <end position="344"/>
    </location>
</feature>
<feature type="region of interest" description="Disordered" evidence="1">
    <location>
        <begin position="1"/>
        <end position="29"/>
    </location>
</feature>
<dbReference type="Pfam" id="PF00563">
    <property type="entry name" value="EAL"/>
    <property type="match status" value="1"/>
</dbReference>
<evidence type="ECO:0000259" key="4">
    <source>
        <dbReference type="PROSITE" id="PS50883"/>
    </source>
</evidence>
<dbReference type="RefSeq" id="WP_258824650.1">
    <property type="nucleotide sequence ID" value="NZ_JANUHB010000009.1"/>
</dbReference>
<dbReference type="InterPro" id="IPR043128">
    <property type="entry name" value="Rev_trsase/Diguanyl_cyclase"/>
</dbReference>
<accession>A0ABT2DHM8</accession>
<dbReference type="NCBIfam" id="TIGR00254">
    <property type="entry name" value="GGDEF"/>
    <property type="match status" value="1"/>
</dbReference>
<feature type="domain" description="PAC" evidence="3">
    <location>
        <begin position="363"/>
        <end position="415"/>
    </location>
</feature>
<feature type="domain" description="GGDEF" evidence="5">
    <location>
        <begin position="447"/>
        <end position="579"/>
    </location>
</feature>
<dbReference type="NCBIfam" id="TIGR00229">
    <property type="entry name" value="sensory_box"/>
    <property type="match status" value="1"/>
</dbReference>
<evidence type="ECO:0000259" key="3">
    <source>
        <dbReference type="PROSITE" id="PS50113"/>
    </source>
</evidence>
<dbReference type="PROSITE" id="PS50113">
    <property type="entry name" value="PAC"/>
    <property type="match status" value="2"/>
</dbReference>
<name>A0ABT2DHM8_9BURK</name>
<dbReference type="SUPFAM" id="SSF55785">
    <property type="entry name" value="PYP-like sensor domain (PAS domain)"/>
    <property type="match status" value="3"/>
</dbReference>
<protein>
    <submittedName>
        <fullName evidence="6">EAL domain-containing protein</fullName>
    </submittedName>
</protein>